<feature type="compositionally biased region" description="Low complexity" evidence="1">
    <location>
        <begin position="166"/>
        <end position="175"/>
    </location>
</feature>
<feature type="region of interest" description="Disordered" evidence="1">
    <location>
        <begin position="166"/>
        <end position="210"/>
    </location>
</feature>
<evidence type="ECO:0000313" key="4">
    <source>
        <dbReference type="EMBL" id="KAA0710432.1"/>
    </source>
</evidence>
<feature type="compositionally biased region" description="Basic and acidic residues" evidence="1">
    <location>
        <begin position="185"/>
        <end position="198"/>
    </location>
</feature>
<reference evidence="4 5" key="1">
    <citation type="journal article" date="2019" name="Mol. Ecol. Resour.">
        <title>Chromosome-level genome assembly of Triplophysa tibetana, a fish adapted to the harsh high-altitude environment of the Tibetan Plateau.</title>
        <authorList>
            <person name="Yang X."/>
            <person name="Liu H."/>
            <person name="Ma Z."/>
            <person name="Zou Y."/>
            <person name="Zou M."/>
            <person name="Mao Y."/>
            <person name="Li X."/>
            <person name="Wang H."/>
            <person name="Chen T."/>
            <person name="Wang W."/>
            <person name="Yang R."/>
        </authorList>
    </citation>
    <scope>NUCLEOTIDE SEQUENCE [LARGE SCALE GENOMIC DNA]</scope>
    <source>
        <strain evidence="4">TTIB1903HZAU</strain>
        <tissue evidence="4">Muscle</tissue>
    </source>
</reference>
<keyword evidence="4" id="KW-0396">Initiation factor</keyword>
<keyword evidence="2" id="KW-0472">Membrane</keyword>
<feature type="domain" description="eIF3h C-terminal" evidence="3">
    <location>
        <begin position="52"/>
        <end position="216"/>
    </location>
</feature>
<evidence type="ECO:0000256" key="2">
    <source>
        <dbReference type="SAM" id="Phobius"/>
    </source>
</evidence>
<keyword evidence="2" id="KW-0812">Transmembrane</keyword>
<dbReference type="EMBL" id="SOYY01000016">
    <property type="protein sequence ID" value="KAA0710432.1"/>
    <property type="molecule type" value="Genomic_DNA"/>
</dbReference>
<comment type="caution">
    <text evidence="4">The sequence shown here is derived from an EMBL/GenBank/DDBJ whole genome shotgun (WGS) entry which is preliminary data.</text>
</comment>
<gene>
    <name evidence="4" type="ORF">E1301_Tti024313</name>
</gene>
<dbReference type="Gene3D" id="3.40.140.10">
    <property type="entry name" value="Cytidine Deaminase, domain 2"/>
    <property type="match status" value="1"/>
</dbReference>
<accession>A0A5A9NK48</accession>
<feature type="transmembrane region" description="Helical" evidence="2">
    <location>
        <begin position="16"/>
        <end position="34"/>
    </location>
</feature>
<dbReference type="Pfam" id="PF19445">
    <property type="entry name" value="eIF3h_C"/>
    <property type="match status" value="1"/>
</dbReference>
<evidence type="ECO:0000256" key="1">
    <source>
        <dbReference type="SAM" id="MobiDB-lite"/>
    </source>
</evidence>
<keyword evidence="2" id="KW-1133">Transmembrane helix</keyword>
<dbReference type="AlphaFoldDB" id="A0A5A9NK48"/>
<dbReference type="Proteomes" id="UP000324632">
    <property type="component" value="Chromosome 16"/>
</dbReference>
<dbReference type="GO" id="GO:0003743">
    <property type="term" value="F:translation initiation factor activity"/>
    <property type="evidence" value="ECO:0007669"/>
    <property type="project" value="UniProtKB-KW"/>
</dbReference>
<keyword evidence="4" id="KW-0648">Protein biosynthesis</keyword>
<proteinExistence type="predicted"/>
<sequence length="218" mass="25282">MPSKSLLSYLRTPNTHFFPTALPLLLYTVLSLLGRRQNLPPLCKQETDPVKTSQGSLCLKAYRLTPKLMEICKEKDFSAEGLKKASVGYENMFEEVPIVTKNSHLINVLLWELEDKSTVADEHELLNLSSSSHMEKSLQMLMDRVDDMSQDIVKYNNYCRSLSKQQQQKHQYIQRRQQENTQRQSRGELHLPEEDLNKMFKPPPQPPRMDTLLIASTY</sequence>
<keyword evidence="5" id="KW-1185">Reference proteome</keyword>
<evidence type="ECO:0000313" key="5">
    <source>
        <dbReference type="Proteomes" id="UP000324632"/>
    </source>
</evidence>
<organism evidence="4 5">
    <name type="scientific">Triplophysa tibetana</name>
    <dbReference type="NCBI Taxonomy" id="1572043"/>
    <lineage>
        <taxon>Eukaryota</taxon>
        <taxon>Metazoa</taxon>
        <taxon>Chordata</taxon>
        <taxon>Craniata</taxon>
        <taxon>Vertebrata</taxon>
        <taxon>Euteleostomi</taxon>
        <taxon>Actinopterygii</taxon>
        <taxon>Neopterygii</taxon>
        <taxon>Teleostei</taxon>
        <taxon>Ostariophysi</taxon>
        <taxon>Cypriniformes</taxon>
        <taxon>Nemacheilidae</taxon>
        <taxon>Triplophysa</taxon>
    </lineage>
</organism>
<dbReference type="InterPro" id="IPR045810">
    <property type="entry name" value="eIF3h_C"/>
</dbReference>
<evidence type="ECO:0000259" key="3">
    <source>
        <dbReference type="Pfam" id="PF19445"/>
    </source>
</evidence>
<protein>
    <submittedName>
        <fullName evidence="4">Eukaryotic translation initiation factor 3 subunit H</fullName>
    </submittedName>
</protein>
<name>A0A5A9NK48_9TELE</name>